<feature type="compositionally biased region" description="Polar residues" evidence="1">
    <location>
        <begin position="438"/>
        <end position="450"/>
    </location>
</feature>
<evidence type="ECO:0000313" key="3">
    <source>
        <dbReference type="Proteomes" id="UP000886523"/>
    </source>
</evidence>
<accession>A0A9P6DT42</accession>
<proteinExistence type="predicted"/>
<evidence type="ECO:0000313" key="2">
    <source>
        <dbReference type="EMBL" id="KAF9510143.1"/>
    </source>
</evidence>
<gene>
    <name evidence="2" type="ORF">BS47DRAFT_1364765</name>
</gene>
<organism evidence="2 3">
    <name type="scientific">Hydnum rufescens UP504</name>
    <dbReference type="NCBI Taxonomy" id="1448309"/>
    <lineage>
        <taxon>Eukaryota</taxon>
        <taxon>Fungi</taxon>
        <taxon>Dikarya</taxon>
        <taxon>Basidiomycota</taxon>
        <taxon>Agaricomycotina</taxon>
        <taxon>Agaricomycetes</taxon>
        <taxon>Cantharellales</taxon>
        <taxon>Hydnaceae</taxon>
        <taxon>Hydnum</taxon>
    </lineage>
</organism>
<name>A0A9P6DT42_9AGAM</name>
<reference evidence="2" key="1">
    <citation type="journal article" date="2020" name="Nat. Commun.">
        <title>Large-scale genome sequencing of mycorrhizal fungi provides insights into the early evolution of symbiotic traits.</title>
        <authorList>
            <person name="Miyauchi S."/>
            <person name="Kiss E."/>
            <person name="Kuo A."/>
            <person name="Drula E."/>
            <person name="Kohler A."/>
            <person name="Sanchez-Garcia M."/>
            <person name="Morin E."/>
            <person name="Andreopoulos B."/>
            <person name="Barry K.W."/>
            <person name="Bonito G."/>
            <person name="Buee M."/>
            <person name="Carver A."/>
            <person name="Chen C."/>
            <person name="Cichocki N."/>
            <person name="Clum A."/>
            <person name="Culley D."/>
            <person name="Crous P.W."/>
            <person name="Fauchery L."/>
            <person name="Girlanda M."/>
            <person name="Hayes R.D."/>
            <person name="Keri Z."/>
            <person name="LaButti K."/>
            <person name="Lipzen A."/>
            <person name="Lombard V."/>
            <person name="Magnuson J."/>
            <person name="Maillard F."/>
            <person name="Murat C."/>
            <person name="Nolan M."/>
            <person name="Ohm R.A."/>
            <person name="Pangilinan J."/>
            <person name="Pereira M.F."/>
            <person name="Perotto S."/>
            <person name="Peter M."/>
            <person name="Pfister S."/>
            <person name="Riley R."/>
            <person name="Sitrit Y."/>
            <person name="Stielow J.B."/>
            <person name="Szollosi G."/>
            <person name="Zifcakova L."/>
            <person name="Stursova M."/>
            <person name="Spatafora J.W."/>
            <person name="Tedersoo L."/>
            <person name="Vaario L.M."/>
            <person name="Yamada A."/>
            <person name="Yan M."/>
            <person name="Wang P."/>
            <person name="Xu J."/>
            <person name="Bruns T."/>
            <person name="Baldrian P."/>
            <person name="Vilgalys R."/>
            <person name="Dunand C."/>
            <person name="Henrissat B."/>
            <person name="Grigoriev I.V."/>
            <person name="Hibbett D."/>
            <person name="Nagy L.G."/>
            <person name="Martin F.M."/>
        </authorList>
    </citation>
    <scope>NUCLEOTIDE SEQUENCE</scope>
    <source>
        <strain evidence="2">UP504</strain>
    </source>
</reference>
<dbReference type="Proteomes" id="UP000886523">
    <property type="component" value="Unassembled WGS sequence"/>
</dbReference>
<comment type="caution">
    <text evidence="2">The sequence shown here is derived from an EMBL/GenBank/DDBJ whole genome shotgun (WGS) entry which is preliminary data.</text>
</comment>
<keyword evidence="3" id="KW-1185">Reference proteome</keyword>
<protein>
    <submittedName>
        <fullName evidence="2">Uncharacterized protein</fullName>
    </submittedName>
</protein>
<feature type="region of interest" description="Disordered" evidence="1">
    <location>
        <begin position="417"/>
        <end position="450"/>
    </location>
</feature>
<evidence type="ECO:0000256" key="1">
    <source>
        <dbReference type="SAM" id="MobiDB-lite"/>
    </source>
</evidence>
<dbReference type="AlphaFoldDB" id="A0A9P6DT42"/>
<sequence length="999" mass="111412">MVQFPALGHHIIVYSKHHPSVTLTDTFLWNMLHPSWSIINSFVASHDTSGAHSVLINGWFLPLEIVEIWRIWAWIVDLQTLWMAALEWLHDGMVVSPAHQGLLASACLLFDALPWGGEINGFHDTQPGVGTLSRYLSFNCLITTDMEQHHDILNEMFKSHGTQAKILSLLSIESLINIPLTITFETNGNYQHLRQIGKDFDGKKLVHLAGSFLVGDNHWVSFLQINTWKQVPDLLIMHYTLCDPNPMTKPSYFALVGIEPPTLQELLASQARWKGLSPTDWTIPLDPEPPPPPGSSPLLNLDTTKLTLVECPPLKQGGYLKKGGYSPNKMCEACNKYSPSWAVKIISTWLNWLLYNLVADSTDFLYWVVHGFCMEPIHYKLDPTLAHAIWQCEVILQETSLFCGVVPGTVATGALDSHLKGSSTNQGRSLLDGENELGHSSPQIPSPQPLNYSEVTKFELIKESSQSKPPVATGIRTRTSRDLSDLKLIAQQCHIQYSQLSQVEAPDDQAVKLESPVNSTRVGYPLKPEWKRDVARFNPKPNLEFGAQDDEHDVETMDSSFKVSFQSLSCVKTPAYKGTVDPTSEFTTGHLPIPTMVRNPEYLRDWPPQPLYWPDPSMEVPHNGILEFELDGLFNPPKLGEPGLVERPSHPKHSVIVVDMAMIKRSMPCLQAKGTGDSRVLWVSKLQTLRDPGLDLQNDKTVSKRLGASTIQTGKPHSNALEGSGLLALAKTPIPPVNCSLSDIVVTKGNEHLPKSSPLQAERSDVTQSPLQMERNDIMYLCLWTSLSPLDMPQVLDLSTIQNTGFKSPHSVWDPKPICKDKPEDDIKGNTVSTPEFIREQRAEPAPCTLEQIPLRRDTDMKNLEHVSSSPSNKLTRDLFRCPGRPESVASELTTRTRWHCPSDTVILPKLQDMKGIPENVSACPCTIINNPYHVVLWRLMPPCEATGPIIRANMTLEPIVGVMFTKDNETEPKPGKGPRGNTPAPSLHFNLEPIVEFK</sequence>
<feature type="region of interest" description="Disordered" evidence="1">
    <location>
        <begin position="967"/>
        <end position="987"/>
    </location>
</feature>
<dbReference type="EMBL" id="MU129022">
    <property type="protein sequence ID" value="KAF9510143.1"/>
    <property type="molecule type" value="Genomic_DNA"/>
</dbReference>